<dbReference type="Pfam" id="PF22982">
    <property type="entry name" value="WHD_HRQ1"/>
    <property type="match status" value="1"/>
</dbReference>
<dbReference type="GO" id="GO:0036297">
    <property type="term" value="P:interstrand cross-link repair"/>
    <property type="evidence" value="ECO:0007669"/>
    <property type="project" value="TreeGrafter"/>
</dbReference>
<sequence>MPEWLSALGQAPDYQVLVERLPAREARWATLPKSLPAGIAKRLSGSGIGRLFEHQALSVDLAQDGKDVVVVTGTNSGKTLCYALPMACMLEAEPAARALLVYPTKALAQDQLTKLQSWLPPSIRCAIYDGDTPTNQRASVRKLAHVVLTNPDMLHVGILPGHENWSKFLRSLRLVVLDEMHSYRGVFGSHVSGVVRRLLRLCEWHRARPQIVTCSATIGNPSQLFQRLTGRTGTIVDRDCSPQGERTLAFLSPADGDAEKTSANFLAAEIASLLVGDGRRTLVFSRARVTAELVLRYARERLEATDLPGEVFESYRGGYTADERRKIERALFDGRLLGLSTTNALELGIDVGDLDAVVLNGYPGTVSSFWQQAGRAGRGVRPSLTVFLPHDDPLERMLAREPGLLLERRNESIGINPENPLILAQQLRCAAHERPIAPSELAAFGPTALGVAEAMDRSGELEFRGTLFFYPSHEAPAPKVNIRGSLGEEVSLLIGAQVLGTMEHWRALQSAHEGAVYLHRGATYVVHELDLAGRRAHLAAEEPPYYTRSVLQSTIVPTVEVRQRSVGMAEAAFAGLTVTDQVVGYRKIELQGDRTLSLEALDLPAQTYETLGVRLALPPLDPEGDLAAQLGGVHGLEHALLAVAPLLAGCDRSDVGSAWYGAFPGLAGPALFVFDRAPGGVGLAERLFEDLPAWVAGARQLLAGCRCEDGCPGCLLSSSCNVANQNLDKRAAVRLLSCLA</sequence>
<dbReference type="SMART" id="SM00487">
    <property type="entry name" value="DEXDc"/>
    <property type="match status" value="1"/>
</dbReference>
<dbReference type="GO" id="GO:0005524">
    <property type="term" value="F:ATP binding"/>
    <property type="evidence" value="ECO:0007669"/>
    <property type="project" value="UniProtKB-KW"/>
</dbReference>
<evidence type="ECO:0000256" key="1">
    <source>
        <dbReference type="ARBA" id="ARBA00022741"/>
    </source>
</evidence>
<dbReference type="Gene3D" id="3.40.50.300">
    <property type="entry name" value="P-loop containing nucleotide triphosphate hydrolases"/>
    <property type="match status" value="2"/>
</dbReference>
<dbReference type="InterPro" id="IPR055227">
    <property type="entry name" value="HRQ1_WHD"/>
</dbReference>
<feature type="domain" description="Helicase C-terminal" evidence="4">
    <location>
        <begin position="269"/>
        <end position="421"/>
    </location>
</feature>
<dbReference type="GO" id="GO:0043138">
    <property type="term" value="F:3'-5' DNA helicase activity"/>
    <property type="evidence" value="ECO:0007669"/>
    <property type="project" value="TreeGrafter"/>
</dbReference>
<evidence type="ECO:0000256" key="2">
    <source>
        <dbReference type="ARBA" id="ARBA00022840"/>
    </source>
</evidence>
<dbReference type="Pfam" id="PF09369">
    <property type="entry name" value="MZB"/>
    <property type="match status" value="1"/>
</dbReference>
<feature type="domain" description="Helicase ATP-binding" evidence="3">
    <location>
        <begin position="59"/>
        <end position="236"/>
    </location>
</feature>
<evidence type="ECO:0000259" key="3">
    <source>
        <dbReference type="PROSITE" id="PS51192"/>
    </source>
</evidence>
<dbReference type="PANTHER" id="PTHR47957:SF3">
    <property type="entry name" value="ATP-DEPENDENT HELICASE HRQ1"/>
    <property type="match status" value="1"/>
</dbReference>
<dbReference type="PROSITE" id="PS51192">
    <property type="entry name" value="HELICASE_ATP_BIND_1"/>
    <property type="match status" value="1"/>
</dbReference>
<dbReference type="InterPro" id="IPR018973">
    <property type="entry name" value="MZB"/>
</dbReference>
<evidence type="ECO:0000313" key="5">
    <source>
        <dbReference type="EMBL" id="MBI1756714.1"/>
    </source>
</evidence>
<dbReference type="CDD" id="cd17923">
    <property type="entry name" value="DEXHc_Hrq1-like"/>
    <property type="match status" value="1"/>
</dbReference>
<keyword evidence="5" id="KW-0378">Hydrolase</keyword>
<gene>
    <name evidence="5" type="ORF">HYR64_06360</name>
</gene>
<dbReference type="Pfam" id="PF00271">
    <property type="entry name" value="Helicase_C"/>
    <property type="match status" value="1"/>
</dbReference>
<evidence type="ECO:0000259" key="4">
    <source>
        <dbReference type="PROSITE" id="PS51194"/>
    </source>
</evidence>
<dbReference type="PROSITE" id="PS51194">
    <property type="entry name" value="HELICASE_CTER"/>
    <property type="match status" value="1"/>
</dbReference>
<dbReference type="SUPFAM" id="SSF52540">
    <property type="entry name" value="P-loop containing nucleoside triphosphate hydrolases"/>
    <property type="match status" value="1"/>
</dbReference>
<proteinExistence type="predicted"/>
<dbReference type="GO" id="GO:0003676">
    <property type="term" value="F:nucleic acid binding"/>
    <property type="evidence" value="ECO:0007669"/>
    <property type="project" value="InterPro"/>
</dbReference>
<keyword evidence="2" id="KW-0067">ATP-binding</keyword>
<reference evidence="5" key="1">
    <citation type="submission" date="2020-07" db="EMBL/GenBank/DDBJ databases">
        <title>Huge and variable diversity of episymbiotic CPR bacteria and DPANN archaea in groundwater ecosystems.</title>
        <authorList>
            <person name="He C.Y."/>
            <person name="Keren R."/>
            <person name="Whittaker M."/>
            <person name="Farag I.F."/>
            <person name="Doudna J."/>
            <person name="Cate J.H.D."/>
            <person name="Banfield J.F."/>
        </authorList>
    </citation>
    <scope>NUCLEOTIDE SEQUENCE</scope>
    <source>
        <strain evidence="5">NC_groundwater_17_Pr7_B-0.1um_64_12</strain>
    </source>
</reference>
<dbReference type="AlphaFoldDB" id="A0A931LV18"/>
<organism evidence="5 6">
    <name type="scientific">Fimbriimonas ginsengisoli</name>
    <dbReference type="NCBI Taxonomy" id="1005039"/>
    <lineage>
        <taxon>Bacteria</taxon>
        <taxon>Bacillati</taxon>
        <taxon>Armatimonadota</taxon>
        <taxon>Fimbriimonadia</taxon>
        <taxon>Fimbriimonadales</taxon>
        <taxon>Fimbriimonadaceae</taxon>
        <taxon>Fimbriimonas</taxon>
    </lineage>
</organism>
<dbReference type="InterPro" id="IPR001650">
    <property type="entry name" value="Helicase_C-like"/>
</dbReference>
<evidence type="ECO:0000313" key="6">
    <source>
        <dbReference type="Proteomes" id="UP000727962"/>
    </source>
</evidence>
<comment type="caution">
    <text evidence="5">The sequence shown here is derived from an EMBL/GenBank/DDBJ whole genome shotgun (WGS) entry which is preliminary data.</text>
</comment>
<name>A0A931LV18_FIMGI</name>
<dbReference type="Proteomes" id="UP000727962">
    <property type="component" value="Unassembled WGS sequence"/>
</dbReference>
<dbReference type="Pfam" id="PF00270">
    <property type="entry name" value="DEAD"/>
    <property type="match status" value="1"/>
</dbReference>
<dbReference type="GO" id="GO:0006289">
    <property type="term" value="P:nucleotide-excision repair"/>
    <property type="evidence" value="ECO:0007669"/>
    <property type="project" value="TreeGrafter"/>
</dbReference>
<dbReference type="CDD" id="cd18797">
    <property type="entry name" value="SF2_C_Hrq"/>
    <property type="match status" value="1"/>
</dbReference>
<dbReference type="InterPro" id="IPR014001">
    <property type="entry name" value="Helicase_ATP-bd"/>
</dbReference>
<dbReference type="InterPro" id="IPR027417">
    <property type="entry name" value="P-loop_NTPase"/>
</dbReference>
<dbReference type="InterPro" id="IPR011545">
    <property type="entry name" value="DEAD/DEAH_box_helicase_dom"/>
</dbReference>
<accession>A0A931LV18</accession>
<dbReference type="PANTHER" id="PTHR47957">
    <property type="entry name" value="ATP-DEPENDENT HELICASE HRQ1"/>
    <property type="match status" value="1"/>
</dbReference>
<dbReference type="EMBL" id="JACOSL010000039">
    <property type="protein sequence ID" value="MBI1756714.1"/>
    <property type="molecule type" value="Genomic_DNA"/>
</dbReference>
<keyword evidence="1" id="KW-0547">Nucleotide-binding</keyword>
<protein>
    <submittedName>
        <fullName evidence="5">DEAD/DEAH box helicase</fullName>
    </submittedName>
</protein>
<dbReference type="SMART" id="SM00490">
    <property type="entry name" value="HELICc"/>
    <property type="match status" value="1"/>
</dbReference>
<keyword evidence="5" id="KW-0347">Helicase</keyword>